<dbReference type="Pfam" id="PF00563">
    <property type="entry name" value="EAL"/>
    <property type="match status" value="1"/>
</dbReference>
<dbReference type="Pfam" id="PF00027">
    <property type="entry name" value="cNMP_binding"/>
    <property type="match status" value="1"/>
</dbReference>
<feature type="domain" description="Cyclic nucleotide-binding" evidence="2">
    <location>
        <begin position="1"/>
        <end position="108"/>
    </location>
</feature>
<evidence type="ECO:0000259" key="3">
    <source>
        <dbReference type="PROSITE" id="PS50883"/>
    </source>
</evidence>
<proteinExistence type="predicted"/>
<dbReference type="InterPro" id="IPR001633">
    <property type="entry name" value="EAL_dom"/>
</dbReference>
<accession>A0A9X3YPY6</accession>
<evidence type="ECO:0000313" key="5">
    <source>
        <dbReference type="Proteomes" id="UP001139971"/>
    </source>
</evidence>
<dbReference type="AlphaFoldDB" id="A0A9X3YPY6"/>
<dbReference type="GO" id="GO:0071111">
    <property type="term" value="F:cyclic-guanylate-specific phosphodiesterase activity"/>
    <property type="evidence" value="ECO:0007669"/>
    <property type="project" value="InterPro"/>
</dbReference>
<dbReference type="EMBL" id="JAOVZO020000019">
    <property type="protein sequence ID" value="MDC8014738.1"/>
    <property type="molecule type" value="Genomic_DNA"/>
</dbReference>
<sequence length="390" mass="42555">MSLSSFRVEVSAGSVLFRQGDAPTSAFLLEQGEIEVTTRHGEESRRLGVLVAGDLLGEMAVIDDSPRTATATALTDCVLTPIDRTQFAERLDDADPVVRALLLSQLTRYRSALAQLSGQREPAPSAQVRDARAQDAAVALDKIRLESELREALERRELEVRLQPILEISTNRVAGFEALTRWTHPERGPVSPADFIKLAEETSLILPIGDYVLAEVCNALRRIGGDGDAAPFVALNVSGRQLDDPGLLDRFLAALVAGGVAPRRLKIEITESLVLDYERVSGIIARCHGAGMKVALDDFGTGYSNLGHLHKLEFDTLKMDQGFIRQMSDPRCYAIVRAIVGMAHSLDCDIVAEGVETELQLRQLRELGCRYAQGWLIGKPLPVPEALALL</sequence>
<dbReference type="CDD" id="cd00038">
    <property type="entry name" value="CAP_ED"/>
    <property type="match status" value="1"/>
</dbReference>
<reference evidence="4" key="1">
    <citation type="submission" date="2023-02" db="EMBL/GenBank/DDBJ databases">
        <title>Tahibacter soli sp. nov. isolated from soil.</title>
        <authorList>
            <person name="Baek J.H."/>
            <person name="Lee J.K."/>
            <person name="Choi D.G."/>
            <person name="Jeon C.O."/>
        </authorList>
    </citation>
    <scope>NUCLEOTIDE SEQUENCE</scope>
    <source>
        <strain evidence="4">BL</strain>
    </source>
</reference>
<dbReference type="Proteomes" id="UP001139971">
    <property type="component" value="Unassembled WGS sequence"/>
</dbReference>
<dbReference type="SUPFAM" id="SSF141868">
    <property type="entry name" value="EAL domain-like"/>
    <property type="match status" value="1"/>
</dbReference>
<dbReference type="InterPro" id="IPR014710">
    <property type="entry name" value="RmlC-like_jellyroll"/>
</dbReference>
<dbReference type="Gene3D" id="2.60.120.10">
    <property type="entry name" value="Jelly Rolls"/>
    <property type="match status" value="1"/>
</dbReference>
<dbReference type="SMART" id="SM00100">
    <property type="entry name" value="cNMP"/>
    <property type="match status" value="1"/>
</dbReference>
<comment type="subcellular location">
    <subcellularLocation>
        <location evidence="1">Cytoplasm</location>
    </subcellularLocation>
</comment>
<evidence type="ECO:0000313" key="4">
    <source>
        <dbReference type="EMBL" id="MDC8014738.1"/>
    </source>
</evidence>
<dbReference type="InterPro" id="IPR035919">
    <property type="entry name" value="EAL_sf"/>
</dbReference>
<dbReference type="Gene3D" id="3.20.20.450">
    <property type="entry name" value="EAL domain"/>
    <property type="match status" value="1"/>
</dbReference>
<name>A0A9X3YPY6_9GAMM</name>
<organism evidence="4 5">
    <name type="scientific">Tahibacter soli</name>
    <dbReference type="NCBI Taxonomy" id="2983605"/>
    <lineage>
        <taxon>Bacteria</taxon>
        <taxon>Pseudomonadati</taxon>
        <taxon>Pseudomonadota</taxon>
        <taxon>Gammaproteobacteria</taxon>
        <taxon>Lysobacterales</taxon>
        <taxon>Rhodanobacteraceae</taxon>
        <taxon>Tahibacter</taxon>
    </lineage>
</organism>
<evidence type="ECO:0000256" key="1">
    <source>
        <dbReference type="ARBA" id="ARBA00004496"/>
    </source>
</evidence>
<keyword evidence="5" id="KW-1185">Reference proteome</keyword>
<dbReference type="PANTHER" id="PTHR33121">
    <property type="entry name" value="CYCLIC DI-GMP PHOSPHODIESTERASE PDEF"/>
    <property type="match status" value="1"/>
</dbReference>
<dbReference type="CDD" id="cd01948">
    <property type="entry name" value="EAL"/>
    <property type="match status" value="1"/>
</dbReference>
<dbReference type="PROSITE" id="PS50883">
    <property type="entry name" value="EAL"/>
    <property type="match status" value="1"/>
</dbReference>
<feature type="domain" description="EAL" evidence="3">
    <location>
        <begin position="142"/>
        <end position="390"/>
    </location>
</feature>
<dbReference type="GO" id="GO:0005737">
    <property type="term" value="C:cytoplasm"/>
    <property type="evidence" value="ECO:0007669"/>
    <property type="project" value="UniProtKB-SubCell"/>
</dbReference>
<dbReference type="InterPro" id="IPR018490">
    <property type="entry name" value="cNMP-bd_dom_sf"/>
</dbReference>
<comment type="caution">
    <text evidence="4">The sequence shown here is derived from an EMBL/GenBank/DDBJ whole genome shotgun (WGS) entry which is preliminary data.</text>
</comment>
<dbReference type="RefSeq" id="WP_263541018.1">
    <property type="nucleotide sequence ID" value="NZ_JAOVZO020000019.1"/>
</dbReference>
<dbReference type="PANTHER" id="PTHR33121:SF70">
    <property type="entry name" value="SIGNALING PROTEIN YKOW"/>
    <property type="match status" value="1"/>
</dbReference>
<dbReference type="SUPFAM" id="SSF51206">
    <property type="entry name" value="cAMP-binding domain-like"/>
    <property type="match status" value="1"/>
</dbReference>
<dbReference type="PROSITE" id="PS50042">
    <property type="entry name" value="CNMP_BINDING_3"/>
    <property type="match status" value="1"/>
</dbReference>
<dbReference type="InterPro" id="IPR018488">
    <property type="entry name" value="cNMP-bd_CS"/>
</dbReference>
<protein>
    <submittedName>
        <fullName evidence="4">EAL domain-containing protein</fullName>
    </submittedName>
</protein>
<dbReference type="InterPro" id="IPR000595">
    <property type="entry name" value="cNMP-bd_dom"/>
</dbReference>
<dbReference type="InterPro" id="IPR050706">
    <property type="entry name" value="Cyclic-di-GMP_PDE-like"/>
</dbReference>
<evidence type="ECO:0000259" key="2">
    <source>
        <dbReference type="PROSITE" id="PS50042"/>
    </source>
</evidence>
<dbReference type="SMART" id="SM00052">
    <property type="entry name" value="EAL"/>
    <property type="match status" value="1"/>
</dbReference>
<dbReference type="PROSITE" id="PS00889">
    <property type="entry name" value="CNMP_BINDING_2"/>
    <property type="match status" value="1"/>
</dbReference>
<gene>
    <name evidence="4" type="ORF">OD750_019510</name>
</gene>